<name>A0A934VB11_9BACT</name>
<dbReference type="GO" id="GO:0005524">
    <property type="term" value="F:ATP binding"/>
    <property type="evidence" value="ECO:0007669"/>
    <property type="project" value="InterPro"/>
</dbReference>
<keyword evidence="6" id="KW-0347">Helicase</keyword>
<evidence type="ECO:0000259" key="5">
    <source>
        <dbReference type="PROSITE" id="PS51194"/>
    </source>
</evidence>
<feature type="domain" description="Helicase ATP-binding" evidence="4">
    <location>
        <begin position="450"/>
        <end position="611"/>
    </location>
</feature>
<dbReference type="InterPro" id="IPR014001">
    <property type="entry name" value="Helicase_ATP-bd"/>
</dbReference>
<evidence type="ECO:0000256" key="2">
    <source>
        <dbReference type="PROSITE-ProRule" id="PRU00325"/>
    </source>
</evidence>
<keyword evidence="7" id="KW-1185">Reference proteome</keyword>
<dbReference type="PANTHER" id="PTHR10799">
    <property type="entry name" value="SNF2/RAD54 HELICASE FAMILY"/>
    <property type="match status" value="1"/>
</dbReference>
<keyword evidence="2" id="KW-0862">Zinc</keyword>
<dbReference type="GO" id="GO:0008270">
    <property type="term" value="F:zinc ion binding"/>
    <property type="evidence" value="ECO:0007669"/>
    <property type="project" value="UniProtKB-KW"/>
</dbReference>
<dbReference type="InterPro" id="IPR049730">
    <property type="entry name" value="SNF2/RAD54-like_C"/>
</dbReference>
<proteinExistence type="predicted"/>
<dbReference type="Gene3D" id="3.40.50.10810">
    <property type="entry name" value="Tandem AAA-ATPase domain"/>
    <property type="match status" value="1"/>
</dbReference>
<feature type="domain" description="Helicase C-terminal" evidence="5">
    <location>
        <begin position="739"/>
        <end position="886"/>
    </location>
</feature>
<keyword evidence="1" id="KW-0378">Hydrolase</keyword>
<protein>
    <submittedName>
        <fullName evidence="6">DEAD/DEAH box helicase</fullName>
    </submittedName>
</protein>
<dbReference type="PROSITE" id="PS50966">
    <property type="entry name" value="ZF_SWIM"/>
    <property type="match status" value="1"/>
</dbReference>
<keyword evidence="6" id="KW-0067">ATP-binding</keyword>
<dbReference type="AlphaFoldDB" id="A0A934VB11"/>
<dbReference type="InterPro" id="IPR027417">
    <property type="entry name" value="P-loop_NTPase"/>
</dbReference>
<dbReference type="InterPro" id="IPR000330">
    <property type="entry name" value="SNF2_N"/>
</dbReference>
<reference evidence="6" key="1">
    <citation type="submission" date="2021-01" db="EMBL/GenBank/DDBJ databases">
        <title>Modified the classification status of verrucomicrobia.</title>
        <authorList>
            <person name="Feng X."/>
        </authorList>
    </citation>
    <scope>NUCLEOTIDE SEQUENCE</scope>
    <source>
        <strain evidence="6">JCM 18052</strain>
    </source>
</reference>
<dbReference type="PROSITE" id="PS51194">
    <property type="entry name" value="HELICASE_CTER"/>
    <property type="match status" value="1"/>
</dbReference>
<dbReference type="InterPro" id="IPR038718">
    <property type="entry name" value="SNF2-like_sf"/>
</dbReference>
<accession>A0A934VB11</accession>
<keyword evidence="6" id="KW-0547">Nucleotide-binding</keyword>
<dbReference type="Proteomes" id="UP000600139">
    <property type="component" value="Unassembled WGS sequence"/>
</dbReference>
<evidence type="ECO:0000313" key="7">
    <source>
        <dbReference type="Proteomes" id="UP000600139"/>
    </source>
</evidence>
<gene>
    <name evidence="6" type="ORF">JIN84_07490</name>
</gene>
<dbReference type="InterPro" id="IPR007527">
    <property type="entry name" value="Znf_SWIM"/>
</dbReference>
<dbReference type="SUPFAM" id="SSF52540">
    <property type="entry name" value="P-loop containing nucleoside triphosphate hydrolases"/>
    <property type="match status" value="2"/>
</dbReference>
<feature type="domain" description="SWIM-type" evidence="3">
    <location>
        <begin position="61"/>
        <end position="95"/>
    </location>
</feature>
<dbReference type="EMBL" id="JAENIK010000008">
    <property type="protein sequence ID" value="MBK1815451.1"/>
    <property type="molecule type" value="Genomic_DNA"/>
</dbReference>
<dbReference type="RefSeq" id="WP_200350411.1">
    <property type="nucleotide sequence ID" value="NZ_BAABHZ010000012.1"/>
</dbReference>
<dbReference type="PROSITE" id="PS51192">
    <property type="entry name" value="HELICASE_ATP_BIND_1"/>
    <property type="match status" value="1"/>
</dbReference>
<evidence type="ECO:0000259" key="3">
    <source>
        <dbReference type="PROSITE" id="PS50966"/>
    </source>
</evidence>
<dbReference type="CDD" id="cd18793">
    <property type="entry name" value="SF2_C_SNF"/>
    <property type="match status" value="1"/>
</dbReference>
<evidence type="ECO:0000259" key="4">
    <source>
        <dbReference type="PROSITE" id="PS51192"/>
    </source>
</evidence>
<dbReference type="InterPro" id="IPR001650">
    <property type="entry name" value="Helicase_C-like"/>
</dbReference>
<dbReference type="Gene3D" id="3.40.50.300">
    <property type="entry name" value="P-loop containing nucleotide triphosphate hydrolases"/>
    <property type="match status" value="1"/>
</dbReference>
<comment type="caution">
    <text evidence="6">The sequence shown here is derived from an EMBL/GenBank/DDBJ whole genome shotgun (WGS) entry which is preliminary data.</text>
</comment>
<evidence type="ECO:0000313" key="6">
    <source>
        <dbReference type="EMBL" id="MBK1815451.1"/>
    </source>
</evidence>
<dbReference type="GO" id="GO:0004386">
    <property type="term" value="F:helicase activity"/>
    <property type="evidence" value="ECO:0007669"/>
    <property type="project" value="UniProtKB-KW"/>
</dbReference>
<dbReference type="SMART" id="SM00487">
    <property type="entry name" value="DEXDc"/>
    <property type="match status" value="1"/>
</dbReference>
<keyword evidence="2" id="KW-0863">Zinc-finger</keyword>
<dbReference type="Pfam" id="PF00176">
    <property type="entry name" value="SNF2-rel_dom"/>
    <property type="match status" value="1"/>
</dbReference>
<dbReference type="Pfam" id="PF00271">
    <property type="entry name" value="Helicase_C"/>
    <property type="match status" value="1"/>
</dbReference>
<organism evidence="6 7">
    <name type="scientific">Luteolibacter yonseiensis</name>
    <dbReference type="NCBI Taxonomy" id="1144680"/>
    <lineage>
        <taxon>Bacteria</taxon>
        <taxon>Pseudomonadati</taxon>
        <taxon>Verrucomicrobiota</taxon>
        <taxon>Verrucomicrobiia</taxon>
        <taxon>Verrucomicrobiales</taxon>
        <taxon>Verrucomicrobiaceae</taxon>
        <taxon>Luteolibacter</taxon>
    </lineage>
</organism>
<evidence type="ECO:0000256" key="1">
    <source>
        <dbReference type="ARBA" id="ARBA00022801"/>
    </source>
</evidence>
<dbReference type="GO" id="GO:0016787">
    <property type="term" value="F:hydrolase activity"/>
    <property type="evidence" value="ECO:0007669"/>
    <property type="project" value="UniProtKB-KW"/>
</dbReference>
<sequence>MPQAADISSFLGDSRWKDRFDDEILAAANPLVGKVKDLRTEETAPGSVSLFGTVAKDDAEVNLWQAGSGWEFETFCSCDIGSFCHHAAAILTKAAKERDPSRLHGRGVAGAVAAALPSARELMKAPPEDLPRVRLDAAFELRVTREPVDKATRLLLQSLGQPNVDHWIIAEAAVAYGKHRSSLRSSAPDWVSTITHEGQAAILQHDTAAENAAAQQLRDTGLSSLQSNSAWRFLLNLKSREESHSKGPDRWFPDPSRIETDAFWHQFRGEMVERLESLGWTVRVSDNVGHRVHEADPGKWNSSLSAGDGGWFSLSVGFDVGGERYDLLPILAGLLENDFLEETLDRPNNGHIYAPLPDGDALKLPIGRVRKILQHLAALIDPKFPDKARLHALDAASLAGLEGLGIDTPPDLKELADKVRDFSGIDPVPPATGLQATLRDYQLAGFHWMQFLARHGLHGILADDMGLGKTLQTLTHILTEKKSGHSRGLPVLVVAPTSVVPNWRAEALKFTPELRVLVLQGADRKKYFRSIPHADLVLTSFALLQRDIDKLATVPFHLVVLDEAQYIKNPRSKMAQAACKLDSRNRLCLSGTPIENHLGELWSLMNFLVPGFLGSEDAFNKRFRTPIEKDGDQERNAVLKSRVAPLILRRTKDQVAKELPPKTELVHLIELNTGQKDLYETVRATMNKRVREAIAARGVEQSQIVFLDALLKLRQICCHPKLLPEDYEHDVVDSAKLDFLTELLAVLIEEGRRILLFSQFTTMLSLIEAHLVKEKISYLKLTGASKDRGKLVEDFQNGKSPVFLISLKAGGTGLNLTAADTVIHYDPWWNPAAEAQATDRAYRIGQNKPVFVHKLLCQETVEERIHQMQQAKGKLASGILADADISNRLDAETVRALLDS</sequence>
<dbReference type="CDD" id="cd18012">
    <property type="entry name" value="DEXQc_arch_SWI2_SNF2"/>
    <property type="match status" value="1"/>
</dbReference>
<keyword evidence="2" id="KW-0479">Metal-binding</keyword>
<dbReference type="SMART" id="SM00490">
    <property type="entry name" value="HELICc"/>
    <property type="match status" value="1"/>
</dbReference>